<sequence length="136" mass="15712">MKYLHNGYILFCREAQHGENGEVDALGLFDLFVVPQFPYQMNCTCVLGFGTPYERRQYKGIVTIEDPDGKVIFTKDFHANDPNDIYKGHYILKVDCKLPREGGYSAKLSLSNWKDDNIWDFERKFFAMLEGSPTDP</sequence>
<comment type="caution">
    <text evidence="1">The sequence shown here is derived from an EMBL/GenBank/DDBJ whole genome shotgun (WGS) entry which is preliminary data.</text>
</comment>
<protein>
    <submittedName>
        <fullName evidence="1">Uncharacterized protein</fullName>
    </submittedName>
</protein>
<dbReference type="Pfam" id="PF22091">
    <property type="entry name" value="DUF6941"/>
    <property type="match status" value="1"/>
</dbReference>
<evidence type="ECO:0000313" key="2">
    <source>
        <dbReference type="Proteomes" id="UP000664277"/>
    </source>
</evidence>
<reference evidence="1" key="1">
    <citation type="submission" date="2021-02" db="EMBL/GenBank/DDBJ databases">
        <title>Genome-Resolved Metagenomics of a Microbial Community Performing Photosynthetic Biological Nutrient Removal.</title>
        <authorList>
            <person name="Mcdaniel E.A."/>
        </authorList>
    </citation>
    <scope>NUCLEOTIDE SEQUENCE</scope>
    <source>
        <strain evidence="1">UWPOB_OBS1</strain>
    </source>
</reference>
<evidence type="ECO:0000313" key="1">
    <source>
        <dbReference type="EMBL" id="MBN8661008.1"/>
    </source>
</evidence>
<name>A0A8J7PII8_9BACT</name>
<dbReference type="EMBL" id="JAFLCK010000015">
    <property type="protein sequence ID" value="MBN8661008.1"/>
    <property type="molecule type" value="Genomic_DNA"/>
</dbReference>
<gene>
    <name evidence="1" type="ORF">J0M35_11630</name>
</gene>
<dbReference type="InterPro" id="IPR054221">
    <property type="entry name" value="DUF6941"/>
</dbReference>
<dbReference type="AlphaFoldDB" id="A0A8J7PII8"/>
<proteinExistence type="predicted"/>
<dbReference type="Proteomes" id="UP000664277">
    <property type="component" value="Unassembled WGS sequence"/>
</dbReference>
<accession>A0A8J7PII8</accession>
<organism evidence="1 2">
    <name type="scientific">Candidatus Obscuribacter phosphatis</name>
    <dbReference type="NCBI Taxonomy" id="1906157"/>
    <lineage>
        <taxon>Bacteria</taxon>
        <taxon>Bacillati</taxon>
        <taxon>Candidatus Melainabacteria</taxon>
        <taxon>Candidatus Obscuribacterales</taxon>
        <taxon>Candidatus Obscuribacteraceae</taxon>
        <taxon>Candidatus Obscuribacter</taxon>
    </lineage>
</organism>